<dbReference type="Gene3D" id="3.30.700.10">
    <property type="entry name" value="Glycoprotein, Type 4 Pilin"/>
    <property type="match status" value="1"/>
</dbReference>
<accession>A0A4Y9SJ11</accession>
<dbReference type="InterPro" id="IPR012902">
    <property type="entry name" value="N_methyl_site"/>
</dbReference>
<dbReference type="SUPFAM" id="SSF54523">
    <property type="entry name" value="Pili subunits"/>
    <property type="match status" value="1"/>
</dbReference>
<evidence type="ECO:0000313" key="3">
    <source>
        <dbReference type="Proteomes" id="UP000297729"/>
    </source>
</evidence>
<feature type="transmembrane region" description="Helical" evidence="1">
    <location>
        <begin position="12"/>
        <end position="33"/>
    </location>
</feature>
<dbReference type="EMBL" id="SPVG01000123">
    <property type="protein sequence ID" value="TFW22393.1"/>
    <property type="molecule type" value="Genomic_DNA"/>
</dbReference>
<gene>
    <name evidence="2" type="ORF">E4L98_12225</name>
</gene>
<reference evidence="2 3" key="1">
    <citation type="submission" date="2019-03" db="EMBL/GenBank/DDBJ databases">
        <title>Draft Genome Sequence of Duganella callidus sp. nov., a Novel Duganella Species Isolated from Cultivated Soil.</title>
        <authorList>
            <person name="Raths R."/>
            <person name="Peta V."/>
            <person name="Bucking H."/>
        </authorList>
    </citation>
    <scope>NUCLEOTIDE SEQUENCE [LARGE SCALE GENOMIC DNA]</scope>
    <source>
        <strain evidence="2 3">DN04</strain>
    </source>
</reference>
<keyword evidence="3" id="KW-1185">Reference proteome</keyword>
<dbReference type="NCBIfam" id="TIGR02532">
    <property type="entry name" value="IV_pilin_GFxxxE"/>
    <property type="match status" value="1"/>
</dbReference>
<keyword evidence="1" id="KW-0812">Transmembrane</keyword>
<dbReference type="RefSeq" id="WP_135201833.1">
    <property type="nucleotide sequence ID" value="NZ_SPVG01000123.1"/>
</dbReference>
<dbReference type="OrthoDB" id="5786415at2"/>
<evidence type="ECO:0000256" key="1">
    <source>
        <dbReference type="SAM" id="Phobius"/>
    </source>
</evidence>
<dbReference type="InterPro" id="IPR045584">
    <property type="entry name" value="Pilin-like"/>
</dbReference>
<evidence type="ECO:0000313" key="2">
    <source>
        <dbReference type="EMBL" id="TFW22393.1"/>
    </source>
</evidence>
<sequence>MNYRLIARRCFGFTMVELVVVLLLVGILAAIGMTRFFDNAAFENRAYADQVKTILRYAQKLAVGRNGPVFVRATPNFLAVCSSAACDDANKIPAPGGGNSASKATRTYCLNAAGNAAGGWMCEGRPGSVTVAANGAAASFGANGGFYFDGLGRPYNLNDAGITSTFATMTLRFTSGVNTATVIVNAESGYVQ</sequence>
<proteinExistence type="predicted"/>
<comment type="caution">
    <text evidence="2">The sequence shown here is derived from an EMBL/GenBank/DDBJ whole genome shotgun (WGS) entry which is preliminary data.</text>
</comment>
<name>A0A4Y9SJ11_9BURK</name>
<dbReference type="Proteomes" id="UP000297729">
    <property type="component" value="Unassembled WGS sequence"/>
</dbReference>
<keyword evidence="1" id="KW-0472">Membrane</keyword>
<keyword evidence="1" id="KW-1133">Transmembrane helix</keyword>
<dbReference type="Pfam" id="PF07963">
    <property type="entry name" value="N_methyl"/>
    <property type="match status" value="1"/>
</dbReference>
<dbReference type="AlphaFoldDB" id="A0A4Y9SJ11"/>
<protein>
    <submittedName>
        <fullName evidence="2">Prepilin-type N-terminal cleavage/methylation domain-containing protein</fullName>
    </submittedName>
</protein>
<organism evidence="2 3">
    <name type="scientific">Duganella callida</name>
    <dbReference type="NCBI Taxonomy" id="2561932"/>
    <lineage>
        <taxon>Bacteria</taxon>
        <taxon>Pseudomonadati</taxon>
        <taxon>Pseudomonadota</taxon>
        <taxon>Betaproteobacteria</taxon>
        <taxon>Burkholderiales</taxon>
        <taxon>Oxalobacteraceae</taxon>
        <taxon>Telluria group</taxon>
        <taxon>Duganella</taxon>
    </lineage>
</organism>